<reference evidence="1 2" key="1">
    <citation type="journal article" date="2015" name="Genome Biol.">
        <title>Comparative genomics of Steinernema reveals deeply conserved gene regulatory networks.</title>
        <authorList>
            <person name="Dillman A.R."/>
            <person name="Macchietto M."/>
            <person name="Porter C.F."/>
            <person name="Rogers A."/>
            <person name="Williams B."/>
            <person name="Antoshechkin I."/>
            <person name="Lee M.M."/>
            <person name="Goodwin Z."/>
            <person name="Lu X."/>
            <person name="Lewis E.E."/>
            <person name="Goodrich-Blair H."/>
            <person name="Stock S.P."/>
            <person name="Adams B.J."/>
            <person name="Sternberg P.W."/>
            <person name="Mortazavi A."/>
        </authorList>
    </citation>
    <scope>NUCLEOTIDE SEQUENCE [LARGE SCALE GENOMIC DNA]</scope>
    <source>
        <strain evidence="1 2">ALL</strain>
    </source>
</reference>
<sequence length="273" mass="31520">MRPSRRVFWPGGFPIGLPGIHKRPGSRPMELPPKTIPFLEKEAVWIRPQDSSWPSFRELSCSVEGVPGHQGRRRHKIAFYLNGVVLNYTFNGTEIDLLQHYSNLVLAYEAAKFGSTIFETVNRSTTPWLRRKLLRFTLHYRLRSWMGVCYRMEACPILLEHMILDLLIQRSVTLFHDVIFAGERIFDVVTRAKAVNIDPRFAYTEGNHFDLTNWTSVNEQDKNKTLIGVVDGMKVCHKECAWKEDVIISTSCKSKKCKYADVVSTEFCCFSIK</sequence>
<name>A0A4U5PI28_STECR</name>
<accession>A0A4U5PI28</accession>
<organism evidence="1 2">
    <name type="scientific">Steinernema carpocapsae</name>
    <name type="common">Entomopathogenic nematode</name>
    <dbReference type="NCBI Taxonomy" id="34508"/>
    <lineage>
        <taxon>Eukaryota</taxon>
        <taxon>Metazoa</taxon>
        <taxon>Ecdysozoa</taxon>
        <taxon>Nematoda</taxon>
        <taxon>Chromadorea</taxon>
        <taxon>Rhabditida</taxon>
        <taxon>Tylenchina</taxon>
        <taxon>Panagrolaimomorpha</taxon>
        <taxon>Strongyloidoidea</taxon>
        <taxon>Steinernematidae</taxon>
        <taxon>Steinernema</taxon>
    </lineage>
</organism>
<evidence type="ECO:0000313" key="1">
    <source>
        <dbReference type="EMBL" id="TKR96292.1"/>
    </source>
</evidence>
<dbReference type="AlphaFoldDB" id="A0A4U5PI28"/>
<gene>
    <name evidence="1" type="ORF">L596_010335</name>
</gene>
<proteinExistence type="predicted"/>
<protein>
    <submittedName>
        <fullName evidence="1">Uncharacterized protein</fullName>
    </submittedName>
</protein>
<reference evidence="1 2" key="2">
    <citation type="journal article" date="2019" name="G3 (Bethesda)">
        <title>Hybrid Assembly of the Genome of the Entomopathogenic Nematode Steinernema carpocapsae Identifies the X-Chromosome.</title>
        <authorList>
            <person name="Serra L."/>
            <person name="Macchietto M."/>
            <person name="Macias-Munoz A."/>
            <person name="McGill C.J."/>
            <person name="Rodriguez I.M."/>
            <person name="Rodriguez B."/>
            <person name="Murad R."/>
            <person name="Mortazavi A."/>
        </authorList>
    </citation>
    <scope>NUCLEOTIDE SEQUENCE [LARGE SCALE GENOMIC DNA]</scope>
    <source>
        <strain evidence="1 2">ALL</strain>
    </source>
</reference>
<dbReference type="EMBL" id="AZBU02000002">
    <property type="protein sequence ID" value="TKR96292.1"/>
    <property type="molecule type" value="Genomic_DNA"/>
</dbReference>
<comment type="caution">
    <text evidence="1">The sequence shown here is derived from an EMBL/GenBank/DDBJ whole genome shotgun (WGS) entry which is preliminary data.</text>
</comment>
<evidence type="ECO:0000313" key="2">
    <source>
        <dbReference type="Proteomes" id="UP000298663"/>
    </source>
</evidence>
<keyword evidence="2" id="KW-1185">Reference proteome</keyword>
<dbReference type="Proteomes" id="UP000298663">
    <property type="component" value="Unassembled WGS sequence"/>
</dbReference>